<feature type="transmembrane region" description="Helical" evidence="10">
    <location>
        <begin position="331"/>
        <end position="348"/>
    </location>
</feature>
<accession>A0A1S3A389</accession>
<evidence type="ECO:0000256" key="1">
    <source>
        <dbReference type="ARBA" id="ARBA00004653"/>
    </source>
</evidence>
<dbReference type="CTD" id="23443"/>
<feature type="transmembrane region" description="Helical" evidence="10">
    <location>
        <begin position="264"/>
        <end position="284"/>
    </location>
</feature>
<evidence type="ECO:0000313" key="12">
    <source>
        <dbReference type="RefSeq" id="XP_007528646.2"/>
    </source>
</evidence>
<dbReference type="GeneID" id="103118366"/>
<evidence type="ECO:0000256" key="5">
    <source>
        <dbReference type="ARBA" id="ARBA00022692"/>
    </source>
</evidence>
<dbReference type="AlphaFoldDB" id="A0A1S3A389"/>
<dbReference type="OrthoDB" id="408493at2759"/>
<feature type="region of interest" description="Disordered" evidence="9">
    <location>
        <begin position="1"/>
        <end position="42"/>
    </location>
</feature>
<reference evidence="12" key="1">
    <citation type="submission" date="2025-08" db="UniProtKB">
        <authorList>
            <consortium name="RefSeq"/>
        </authorList>
    </citation>
    <scope>IDENTIFICATION</scope>
</reference>
<name>A0A1S3A389_ERIEU</name>
<evidence type="ECO:0000256" key="10">
    <source>
        <dbReference type="SAM" id="Phobius"/>
    </source>
</evidence>
<keyword evidence="11" id="KW-1185">Reference proteome</keyword>
<feature type="compositionally biased region" description="Low complexity" evidence="9">
    <location>
        <begin position="30"/>
        <end position="42"/>
    </location>
</feature>
<dbReference type="Pfam" id="PF04142">
    <property type="entry name" value="Nuc_sug_transp"/>
    <property type="match status" value="1"/>
</dbReference>
<evidence type="ECO:0000256" key="3">
    <source>
        <dbReference type="ARBA" id="ARBA00022448"/>
    </source>
</evidence>
<evidence type="ECO:0000256" key="2">
    <source>
        <dbReference type="ARBA" id="ARBA00009976"/>
    </source>
</evidence>
<protein>
    <submittedName>
        <fullName evidence="12">UDP-N-acetylglucosamine transporter isoform X2</fullName>
    </submittedName>
</protein>
<comment type="subcellular location">
    <subcellularLocation>
        <location evidence="1">Golgi apparatus membrane</location>
        <topology evidence="1">Multi-pass membrane protein</topology>
    </subcellularLocation>
</comment>
<feature type="transmembrane region" description="Helical" evidence="10">
    <location>
        <begin position="232"/>
        <end position="252"/>
    </location>
</feature>
<evidence type="ECO:0000256" key="8">
    <source>
        <dbReference type="ARBA" id="ARBA00023136"/>
    </source>
</evidence>
<dbReference type="NCBIfam" id="TIGR00803">
    <property type="entry name" value="nst"/>
    <property type="match status" value="1"/>
</dbReference>
<keyword evidence="6 10" id="KW-1133">Transmembrane helix</keyword>
<keyword evidence="8 10" id="KW-0472">Membrane</keyword>
<keyword evidence="4" id="KW-0762">Sugar transport</keyword>
<dbReference type="InParanoid" id="A0A1S3A389"/>
<feature type="transmembrane region" description="Helical" evidence="10">
    <location>
        <begin position="96"/>
        <end position="117"/>
    </location>
</feature>
<feature type="transmembrane region" description="Helical" evidence="10">
    <location>
        <begin position="354"/>
        <end position="373"/>
    </location>
</feature>
<evidence type="ECO:0000256" key="7">
    <source>
        <dbReference type="ARBA" id="ARBA00023034"/>
    </source>
</evidence>
<dbReference type="GO" id="GO:0000139">
    <property type="term" value="C:Golgi membrane"/>
    <property type="evidence" value="ECO:0007669"/>
    <property type="project" value="UniProtKB-SubCell"/>
</dbReference>
<dbReference type="InterPro" id="IPR037185">
    <property type="entry name" value="EmrE-like"/>
</dbReference>
<sequence length="384" mass="41917">MGRSRLEAGRAVGAGGRARQGSRAARRARQSGAPGGAEPRSAVRAAGRAAREANEDKTMSANLKYLSLGILVFQTTSLVLTMRYSRTLKEEGPRYLSSTAVVIAELLKIMACILLVYKDSKCSLRALNRILHDEILNKPMETLKLAIPSGIYTLQNNLLYVALSNLDAATYQVTYQLKILTTALFSVSMLGKKLGVYQWLSLVILMTGVAFVQWPSDTQEPDSKELSAGSQFVGLMAVLTACFSSGFAGVYFEKILKETKQSVWIRNIQLGFFGSIFGLMGVYIYDGELVSKNGFFQGYNRLTWIVVVLQALGGLVIAAVIKYADNILKGFATSLSIILSTLISYFWLQDFVPTSVFFLGAILVIAATFLYGYDPKPAGNPTKA</sequence>
<dbReference type="InterPro" id="IPR007271">
    <property type="entry name" value="Nuc_sug_transpt"/>
</dbReference>
<dbReference type="RefSeq" id="XP_007528646.2">
    <property type="nucleotide sequence ID" value="XM_007528584.3"/>
</dbReference>
<proteinExistence type="inferred from homology"/>
<evidence type="ECO:0000256" key="4">
    <source>
        <dbReference type="ARBA" id="ARBA00022597"/>
    </source>
</evidence>
<organism evidence="11 12">
    <name type="scientific">Erinaceus europaeus</name>
    <name type="common">Western European hedgehog</name>
    <dbReference type="NCBI Taxonomy" id="9365"/>
    <lineage>
        <taxon>Eukaryota</taxon>
        <taxon>Metazoa</taxon>
        <taxon>Chordata</taxon>
        <taxon>Craniata</taxon>
        <taxon>Vertebrata</taxon>
        <taxon>Euteleostomi</taxon>
        <taxon>Mammalia</taxon>
        <taxon>Eutheria</taxon>
        <taxon>Laurasiatheria</taxon>
        <taxon>Eulipotyphla</taxon>
        <taxon>Erinaceidae</taxon>
        <taxon>Erinaceinae</taxon>
        <taxon>Erinaceus</taxon>
    </lineage>
</organism>
<dbReference type="FunCoup" id="A0A1S3A389">
    <property type="interactions" value="856"/>
</dbReference>
<keyword evidence="7" id="KW-0333">Golgi apparatus</keyword>
<dbReference type="FunFam" id="1.10.3730.20:FF:000037">
    <property type="entry name" value="Nucleotide Sugar TransPorter family"/>
    <property type="match status" value="1"/>
</dbReference>
<keyword evidence="5 10" id="KW-0812">Transmembrane</keyword>
<gene>
    <name evidence="12" type="primary">SLC35A3</name>
</gene>
<evidence type="ECO:0000256" key="6">
    <source>
        <dbReference type="ARBA" id="ARBA00022989"/>
    </source>
</evidence>
<evidence type="ECO:0000256" key="9">
    <source>
        <dbReference type="SAM" id="MobiDB-lite"/>
    </source>
</evidence>
<dbReference type="SUPFAM" id="SSF103481">
    <property type="entry name" value="Multidrug resistance efflux transporter EmrE"/>
    <property type="match status" value="1"/>
</dbReference>
<feature type="transmembrane region" description="Helical" evidence="10">
    <location>
        <begin position="65"/>
        <end position="84"/>
    </location>
</feature>
<dbReference type="GO" id="GO:0015165">
    <property type="term" value="F:pyrimidine nucleotide-sugar transmembrane transporter activity"/>
    <property type="evidence" value="ECO:0007669"/>
    <property type="project" value="InterPro"/>
</dbReference>
<feature type="transmembrane region" description="Helical" evidence="10">
    <location>
        <begin position="304"/>
        <end position="324"/>
    </location>
</feature>
<dbReference type="PIRSF" id="PIRSF005799">
    <property type="entry name" value="UDP-gal_transpt"/>
    <property type="match status" value="1"/>
</dbReference>
<keyword evidence="3" id="KW-0813">Transport</keyword>
<dbReference type="eggNOG" id="KOG2234">
    <property type="taxonomic scope" value="Eukaryota"/>
</dbReference>
<dbReference type="Proteomes" id="UP001652624">
    <property type="component" value="Chromosome 11"/>
</dbReference>
<feature type="transmembrane region" description="Helical" evidence="10">
    <location>
        <begin position="194"/>
        <end position="212"/>
    </location>
</feature>
<dbReference type="PANTHER" id="PTHR10231">
    <property type="entry name" value="NUCLEOTIDE-SUGAR TRANSMEMBRANE TRANSPORTER"/>
    <property type="match status" value="1"/>
</dbReference>
<evidence type="ECO:0000313" key="11">
    <source>
        <dbReference type="Proteomes" id="UP001652624"/>
    </source>
</evidence>
<comment type="similarity">
    <text evidence="2">Belongs to the nucleotide-sugar transporter family. SLC35A subfamily.</text>
</comment>